<reference evidence="1 2" key="1">
    <citation type="submission" date="2010-07" db="EMBL/GenBank/DDBJ databases">
        <title>The draft genome of Paenibacillus curdlanolyticus YK9.</title>
        <authorList>
            <consortium name="US DOE Joint Genome Institute (JGI-PGF)"/>
            <person name="Lucas S."/>
            <person name="Copeland A."/>
            <person name="Lapidus A."/>
            <person name="Cheng J.-F."/>
            <person name="Bruce D."/>
            <person name="Goodwin L."/>
            <person name="Pitluck S."/>
            <person name="Land M.L."/>
            <person name="Hauser L."/>
            <person name="Chang Y.-J."/>
            <person name="Jeffries C."/>
            <person name="Anderson I.J."/>
            <person name="Johnson E."/>
            <person name="Loganathan U."/>
            <person name="Mulhopadhyay B."/>
            <person name="Kyrpides N."/>
            <person name="Woyke T.J."/>
        </authorList>
    </citation>
    <scope>NUCLEOTIDE SEQUENCE [LARGE SCALE GENOMIC DNA]</scope>
    <source>
        <strain evidence="1 2">YK9</strain>
    </source>
</reference>
<dbReference type="RefSeq" id="WP_006036030.1">
    <property type="nucleotide sequence ID" value="NZ_AEDD01000001.1"/>
</dbReference>
<name>E0I4H0_9BACL</name>
<protein>
    <recommendedName>
        <fullName evidence="3">DUF5643 domain-containing protein</fullName>
    </recommendedName>
</protein>
<evidence type="ECO:0000313" key="1">
    <source>
        <dbReference type="EMBL" id="EFM12501.1"/>
    </source>
</evidence>
<keyword evidence="2" id="KW-1185">Reference proteome</keyword>
<sequence>MFRLASTITIIRRVLLVVLILLLLPHYIGRWSTNKGWGINDPLQALKADGGIMTEIPIGQSFKIDDDTFTAETVYVTSKQILMTYTYRVKQTHNAWSFPAMSLKLVTPDGQQLDSRDAGSHGTSSGSRGYIAYSLPDLPVDHATIVYDWYDRKAQLDISLVKAGEGE</sequence>
<gene>
    <name evidence="1" type="ORF">PaecuDRAFT_0012</name>
</gene>
<evidence type="ECO:0000313" key="2">
    <source>
        <dbReference type="Proteomes" id="UP000005387"/>
    </source>
</evidence>
<organism evidence="1 2">
    <name type="scientific">Paenibacillus curdlanolyticus YK9</name>
    <dbReference type="NCBI Taxonomy" id="717606"/>
    <lineage>
        <taxon>Bacteria</taxon>
        <taxon>Bacillati</taxon>
        <taxon>Bacillota</taxon>
        <taxon>Bacilli</taxon>
        <taxon>Bacillales</taxon>
        <taxon>Paenibacillaceae</taxon>
        <taxon>Paenibacillus</taxon>
    </lineage>
</organism>
<dbReference type="EMBL" id="AEDD01000001">
    <property type="protein sequence ID" value="EFM12501.1"/>
    <property type="molecule type" value="Genomic_DNA"/>
</dbReference>
<evidence type="ECO:0008006" key="3">
    <source>
        <dbReference type="Google" id="ProtNLM"/>
    </source>
</evidence>
<dbReference type="Proteomes" id="UP000005387">
    <property type="component" value="Unassembled WGS sequence"/>
</dbReference>
<accession>E0I4H0</accession>
<proteinExistence type="predicted"/>
<dbReference type="STRING" id="717606.PaecuDRAFT_0012"/>
<dbReference type="OrthoDB" id="2626641at2"/>
<dbReference type="AlphaFoldDB" id="E0I4H0"/>